<proteinExistence type="predicted"/>
<accession>A0A068WD02</accession>
<dbReference type="WBParaSite" id="EgrG_001038200">
    <property type="protein sequence ID" value="EgrG_001038200"/>
    <property type="gene ID" value="EgrG_001038200"/>
</dbReference>
<organism evidence="1">
    <name type="scientific">Echinococcus granulosus</name>
    <name type="common">Hydatid tapeworm</name>
    <dbReference type="NCBI Taxonomy" id="6210"/>
    <lineage>
        <taxon>Eukaryota</taxon>
        <taxon>Metazoa</taxon>
        <taxon>Spiralia</taxon>
        <taxon>Lophotrochozoa</taxon>
        <taxon>Platyhelminthes</taxon>
        <taxon>Cestoda</taxon>
        <taxon>Eucestoda</taxon>
        <taxon>Cyclophyllidea</taxon>
        <taxon>Taeniidae</taxon>
        <taxon>Echinococcus</taxon>
        <taxon>Echinococcus granulosus group</taxon>
    </lineage>
</organism>
<reference evidence="1 2" key="1">
    <citation type="journal article" date="2013" name="Nature">
        <title>The genomes of four tapeworm species reveal adaptations to parasitism.</title>
        <authorList>
            <person name="Tsai I.J."/>
            <person name="Zarowiecki M."/>
            <person name="Holroyd N."/>
            <person name="Garciarrubio A."/>
            <person name="Sanchez-Flores A."/>
            <person name="Brooks K.L."/>
            <person name="Tracey A."/>
            <person name="Bobes R.J."/>
            <person name="Fragoso G."/>
            <person name="Sciutto E."/>
            <person name="Aslett M."/>
            <person name="Beasley H."/>
            <person name="Bennett H.M."/>
            <person name="Cai J."/>
            <person name="Camicia F."/>
            <person name="Clark R."/>
            <person name="Cucher M."/>
            <person name="De Silva N."/>
            <person name="Day T.A."/>
            <person name="Deplazes P."/>
            <person name="Estrada K."/>
            <person name="Fernandez C."/>
            <person name="Holland P.W."/>
            <person name="Hou J."/>
            <person name="Hu S."/>
            <person name="Huckvale T."/>
            <person name="Hung S.S."/>
            <person name="Kamenetzky L."/>
            <person name="Keane J.A."/>
            <person name="Kiss F."/>
            <person name="Koziol U."/>
            <person name="Lambert O."/>
            <person name="Liu K."/>
            <person name="Luo X."/>
            <person name="Luo Y."/>
            <person name="Macchiaroli N."/>
            <person name="Nichol S."/>
            <person name="Paps J."/>
            <person name="Parkinson J."/>
            <person name="Pouchkina-Stantcheva N."/>
            <person name="Riddiford N."/>
            <person name="Rosenzvit M."/>
            <person name="Salinas G."/>
            <person name="Wasmuth J.D."/>
            <person name="Zamanian M."/>
            <person name="Zheng Y."/>
            <person name="Cai X."/>
            <person name="Soberon X."/>
            <person name="Olson P.D."/>
            <person name="Laclette J.P."/>
            <person name="Brehm K."/>
            <person name="Berriman M."/>
            <person name="Garciarrubio A."/>
            <person name="Bobes R.J."/>
            <person name="Fragoso G."/>
            <person name="Sanchez-Flores A."/>
            <person name="Estrada K."/>
            <person name="Cevallos M.A."/>
            <person name="Morett E."/>
            <person name="Gonzalez V."/>
            <person name="Portillo T."/>
            <person name="Ochoa-Leyva A."/>
            <person name="Jose M.V."/>
            <person name="Sciutto E."/>
            <person name="Landa A."/>
            <person name="Jimenez L."/>
            <person name="Valdes V."/>
            <person name="Carrero J.C."/>
            <person name="Larralde C."/>
            <person name="Morales-Montor J."/>
            <person name="Limon-Lason J."/>
            <person name="Soberon X."/>
            <person name="Laclette J.P."/>
        </authorList>
    </citation>
    <scope>NUCLEOTIDE SEQUENCE [LARGE SCALE GENOMIC DNA]</scope>
</reference>
<evidence type="ECO:0000313" key="1">
    <source>
        <dbReference type="EMBL" id="CDS17620.1"/>
    </source>
</evidence>
<reference evidence="1" key="2">
    <citation type="submission" date="2014-06" db="EMBL/GenBank/DDBJ databases">
        <authorList>
            <person name="Aslett M."/>
        </authorList>
    </citation>
    <scope>NUCLEOTIDE SEQUENCE</scope>
</reference>
<evidence type="ECO:0000313" key="2">
    <source>
        <dbReference type="Proteomes" id="UP000492820"/>
    </source>
</evidence>
<evidence type="ECO:0000313" key="3">
    <source>
        <dbReference type="WBParaSite" id="EgrG_001038200"/>
    </source>
</evidence>
<dbReference type="EMBL" id="LK028577">
    <property type="protein sequence ID" value="CDS17620.1"/>
    <property type="molecule type" value="Genomic_DNA"/>
</dbReference>
<gene>
    <name evidence="1" type="ORF">EgrG_001038200</name>
</gene>
<name>A0A068WD02_ECHGR</name>
<dbReference type="Proteomes" id="UP000492820">
    <property type="component" value="Unassembled WGS sequence"/>
</dbReference>
<dbReference type="AlphaFoldDB" id="A0A068WD02"/>
<sequence length="96" mass="11091">MVRTALSPASDATVDKEWPDLRGWFHRLHFHHWVFLLSGHDICSEVCSPPVFSPSYLCLSLTCELIPKFAYGNFCSTLIIARHKLYFTLSYSLRKN</sequence>
<reference evidence="3" key="3">
    <citation type="submission" date="2020-10" db="UniProtKB">
        <authorList>
            <consortium name="WormBaseParasite"/>
        </authorList>
    </citation>
    <scope>IDENTIFICATION</scope>
</reference>
<protein>
    <submittedName>
        <fullName evidence="1 3">Uncharacterized protein</fullName>
    </submittedName>
</protein>